<dbReference type="Pfam" id="PF16363">
    <property type="entry name" value="GDP_Man_Dehyd"/>
    <property type="match status" value="1"/>
</dbReference>
<organism evidence="2 3">
    <name type="scientific">Candidatus Curtissbacteria bacterium RIFCSPLOWO2_01_FULL_42_50</name>
    <dbReference type="NCBI Taxonomy" id="1797730"/>
    <lineage>
        <taxon>Bacteria</taxon>
        <taxon>Candidatus Curtissiibacteriota</taxon>
    </lineage>
</organism>
<dbReference type="AlphaFoldDB" id="A0A1F5H6B5"/>
<evidence type="ECO:0000313" key="2">
    <source>
        <dbReference type="EMBL" id="OGD99641.1"/>
    </source>
</evidence>
<comment type="caution">
    <text evidence="2">The sequence shown here is derived from an EMBL/GenBank/DDBJ whole genome shotgun (WGS) entry which is preliminary data.</text>
</comment>
<dbReference type="SUPFAM" id="SSF51735">
    <property type="entry name" value="NAD(P)-binding Rossmann-fold domains"/>
    <property type="match status" value="1"/>
</dbReference>
<dbReference type="Gene3D" id="3.40.50.720">
    <property type="entry name" value="NAD(P)-binding Rossmann-like Domain"/>
    <property type="match status" value="1"/>
</dbReference>
<accession>A0A1F5H6B5</accession>
<sequence>MNKILVTGGAGFIGSNLVKTLVQKSNYVIVVDNFSQGRLENLTSLKNKKNLKIVKADILDTEKMLKASKGVDVVFHLAVQCLRVSLQNPLFVERVNASGTLSMLWSAYKNKVKKFVYCSTSEVYGSATYTPMDENHPLKPTTVYGASKLSGEIYTQCFGQNFGLKSVIVRPFNTYGYNEHMAGMYGEVIPRFIVRAKNNLPLIVYGDGNQARDFTFVTDTVDGIIKVAAKDSLNGQVVNIACGEEISINRIAHIVIKLVGNKVKILHQSVRPHDVRRHFADISRARKLLRFTPKINIEKGIKLYLKYLEENKFDFKKALNDLPERNW</sequence>
<dbReference type="Gene3D" id="3.90.25.10">
    <property type="entry name" value="UDP-galactose 4-epimerase, domain 1"/>
    <property type="match status" value="1"/>
</dbReference>
<evidence type="ECO:0000313" key="3">
    <source>
        <dbReference type="Proteomes" id="UP000177039"/>
    </source>
</evidence>
<name>A0A1F5H6B5_9BACT</name>
<dbReference type="EMBL" id="MFBT01000012">
    <property type="protein sequence ID" value="OGD99641.1"/>
    <property type="molecule type" value="Genomic_DNA"/>
</dbReference>
<dbReference type="Proteomes" id="UP000177039">
    <property type="component" value="Unassembled WGS sequence"/>
</dbReference>
<dbReference type="PANTHER" id="PTHR43000">
    <property type="entry name" value="DTDP-D-GLUCOSE 4,6-DEHYDRATASE-RELATED"/>
    <property type="match status" value="1"/>
</dbReference>
<reference evidence="2 3" key="1">
    <citation type="journal article" date="2016" name="Nat. Commun.">
        <title>Thousands of microbial genomes shed light on interconnected biogeochemical processes in an aquifer system.</title>
        <authorList>
            <person name="Anantharaman K."/>
            <person name="Brown C.T."/>
            <person name="Hug L.A."/>
            <person name="Sharon I."/>
            <person name="Castelle C.J."/>
            <person name="Probst A.J."/>
            <person name="Thomas B.C."/>
            <person name="Singh A."/>
            <person name="Wilkins M.J."/>
            <person name="Karaoz U."/>
            <person name="Brodie E.L."/>
            <person name="Williams K.H."/>
            <person name="Hubbard S.S."/>
            <person name="Banfield J.F."/>
        </authorList>
    </citation>
    <scope>NUCLEOTIDE SEQUENCE [LARGE SCALE GENOMIC DNA]</scope>
</reference>
<feature type="domain" description="NAD(P)-binding" evidence="1">
    <location>
        <begin position="5"/>
        <end position="302"/>
    </location>
</feature>
<proteinExistence type="predicted"/>
<dbReference type="PRINTS" id="PR01713">
    <property type="entry name" value="NUCEPIMERASE"/>
</dbReference>
<gene>
    <name evidence="2" type="ORF">A3B54_03055</name>
</gene>
<dbReference type="InterPro" id="IPR036291">
    <property type="entry name" value="NAD(P)-bd_dom_sf"/>
</dbReference>
<evidence type="ECO:0000259" key="1">
    <source>
        <dbReference type="Pfam" id="PF16363"/>
    </source>
</evidence>
<dbReference type="InterPro" id="IPR016040">
    <property type="entry name" value="NAD(P)-bd_dom"/>
</dbReference>
<protein>
    <recommendedName>
        <fullName evidence="1">NAD(P)-binding domain-containing protein</fullName>
    </recommendedName>
</protein>